<keyword evidence="1" id="KW-1133">Transmembrane helix</keyword>
<dbReference type="PaxDb" id="3827-XP_004503375.1"/>
<dbReference type="GeneID" id="101500667"/>
<dbReference type="InterPro" id="IPR006461">
    <property type="entry name" value="PLAC_motif_containing"/>
</dbReference>
<feature type="transmembrane region" description="Helical" evidence="1">
    <location>
        <begin position="123"/>
        <end position="142"/>
    </location>
</feature>
<keyword evidence="2" id="KW-1185">Reference proteome</keyword>
<protein>
    <submittedName>
        <fullName evidence="3">Protein PLANT CADMIUM RESISTANCE 2-like</fullName>
    </submittedName>
</protein>
<dbReference type="PANTHER" id="PTHR15907">
    <property type="entry name" value="DUF614 FAMILY PROTEIN-RELATED"/>
    <property type="match status" value="1"/>
</dbReference>
<accession>A0A1S2YES2</accession>
<dbReference type="STRING" id="3827.A0A1S2YES2"/>
<evidence type="ECO:0000313" key="2">
    <source>
        <dbReference type="Proteomes" id="UP000087171"/>
    </source>
</evidence>
<dbReference type="eggNOG" id="ENOG502S7UD">
    <property type="taxonomic scope" value="Eukaryota"/>
</dbReference>
<dbReference type="KEGG" id="cam:101500667"/>
<keyword evidence="1" id="KW-0812">Transmembrane</keyword>
<proteinExistence type="predicted"/>
<dbReference type="OrthoDB" id="1045822at2759"/>
<name>A0A1S2YES2_CICAR</name>
<reference evidence="3" key="2">
    <citation type="submission" date="2025-08" db="UniProtKB">
        <authorList>
            <consortium name="RefSeq"/>
        </authorList>
    </citation>
    <scope>IDENTIFICATION</scope>
    <source>
        <tissue evidence="3">Etiolated seedlings</tissue>
    </source>
</reference>
<sequence length="216" mass="24064">MFTKQQKQKHKQKDPYRKEVIFCIMYRGEELEKSAYKQAPAGTAATGFPVSYDGTTSTYSGQSSEYQTHPPPPPKLLVEWSTGLCDCCSNPGKCCITFWCPCITFGQVAEIVDKGSTSCGASGALYTLICCVIGCASLYSCFYRSKMRQQYGLKGNDCTDCLIHFFCETCALCQEYRELHNQGFNMLIGWHGNVEQRTRGIAMATTPPTFESGMSR</sequence>
<keyword evidence="1" id="KW-0472">Membrane</keyword>
<reference evidence="2" key="1">
    <citation type="journal article" date="2013" name="Nat. Biotechnol.">
        <title>Draft genome sequence of chickpea (Cicer arietinum) provides a resource for trait improvement.</title>
        <authorList>
            <person name="Varshney R.K."/>
            <person name="Song C."/>
            <person name="Saxena R.K."/>
            <person name="Azam S."/>
            <person name="Yu S."/>
            <person name="Sharpe A.G."/>
            <person name="Cannon S."/>
            <person name="Baek J."/>
            <person name="Rosen B.D."/>
            <person name="Tar'an B."/>
            <person name="Millan T."/>
            <person name="Zhang X."/>
            <person name="Ramsay L.D."/>
            <person name="Iwata A."/>
            <person name="Wang Y."/>
            <person name="Nelson W."/>
            <person name="Farmer A.D."/>
            <person name="Gaur P.M."/>
            <person name="Soderlund C."/>
            <person name="Penmetsa R.V."/>
            <person name="Xu C."/>
            <person name="Bharti A.K."/>
            <person name="He W."/>
            <person name="Winter P."/>
            <person name="Zhao S."/>
            <person name="Hane J.K."/>
            <person name="Carrasquilla-Garcia N."/>
            <person name="Condie J.A."/>
            <person name="Upadhyaya H.D."/>
            <person name="Luo M.C."/>
            <person name="Thudi M."/>
            <person name="Gowda C.L."/>
            <person name="Singh N.P."/>
            <person name="Lichtenzveig J."/>
            <person name="Gali K.K."/>
            <person name="Rubio J."/>
            <person name="Nadarajan N."/>
            <person name="Dolezel J."/>
            <person name="Bansal K.C."/>
            <person name="Xu X."/>
            <person name="Edwards D."/>
            <person name="Zhang G."/>
            <person name="Kahl G."/>
            <person name="Gil J."/>
            <person name="Singh K.B."/>
            <person name="Datta S.K."/>
            <person name="Jackson S.A."/>
            <person name="Wang J."/>
            <person name="Cook D.R."/>
        </authorList>
    </citation>
    <scope>NUCLEOTIDE SEQUENCE [LARGE SCALE GENOMIC DNA]</scope>
    <source>
        <strain evidence="2">cv. CDC Frontier</strain>
    </source>
</reference>
<evidence type="ECO:0000256" key="1">
    <source>
        <dbReference type="SAM" id="Phobius"/>
    </source>
</evidence>
<organism evidence="2 3">
    <name type="scientific">Cicer arietinum</name>
    <name type="common">Chickpea</name>
    <name type="synonym">Garbanzo</name>
    <dbReference type="NCBI Taxonomy" id="3827"/>
    <lineage>
        <taxon>Eukaryota</taxon>
        <taxon>Viridiplantae</taxon>
        <taxon>Streptophyta</taxon>
        <taxon>Embryophyta</taxon>
        <taxon>Tracheophyta</taxon>
        <taxon>Spermatophyta</taxon>
        <taxon>Magnoliopsida</taxon>
        <taxon>eudicotyledons</taxon>
        <taxon>Gunneridae</taxon>
        <taxon>Pentapetalae</taxon>
        <taxon>rosids</taxon>
        <taxon>fabids</taxon>
        <taxon>Fabales</taxon>
        <taxon>Fabaceae</taxon>
        <taxon>Papilionoideae</taxon>
        <taxon>50 kb inversion clade</taxon>
        <taxon>NPAAA clade</taxon>
        <taxon>Hologalegina</taxon>
        <taxon>IRL clade</taxon>
        <taxon>Cicereae</taxon>
        <taxon>Cicer</taxon>
    </lineage>
</organism>
<dbReference type="AlphaFoldDB" id="A0A1S2YES2"/>
<dbReference type="Proteomes" id="UP000087171">
    <property type="component" value="Chromosome Ca6"/>
</dbReference>
<dbReference type="Pfam" id="PF04749">
    <property type="entry name" value="PLAC8"/>
    <property type="match status" value="1"/>
</dbReference>
<dbReference type="NCBIfam" id="TIGR01571">
    <property type="entry name" value="A_thal_Cys_rich"/>
    <property type="match status" value="1"/>
</dbReference>
<dbReference type="RefSeq" id="XP_004503375.1">
    <property type="nucleotide sequence ID" value="XM_004503318.2"/>
</dbReference>
<evidence type="ECO:0000313" key="3">
    <source>
        <dbReference type="RefSeq" id="XP_004503375.1"/>
    </source>
</evidence>
<gene>
    <name evidence="3" type="primary">LOC101500667</name>
</gene>